<evidence type="ECO:0000313" key="2">
    <source>
        <dbReference type="EMBL" id="OEY73290.1"/>
    </source>
</evidence>
<evidence type="ECO:0000313" key="5">
    <source>
        <dbReference type="Proteomes" id="UP000232533"/>
    </source>
</evidence>
<name>A0A2N0TZC8_9FLAO</name>
<dbReference type="OrthoDB" id="1098070at2"/>
<keyword evidence="1" id="KW-1277">Toxin-antitoxin system</keyword>
<dbReference type="Pfam" id="PF05016">
    <property type="entry name" value="ParE_toxin"/>
    <property type="match status" value="1"/>
</dbReference>
<dbReference type="AlphaFoldDB" id="A0A2N0TZC8"/>
<gene>
    <name evidence="3" type="ORF">APR40_09745</name>
    <name evidence="2" type="ORF">BHS39_09765</name>
</gene>
<reference evidence="3 5" key="1">
    <citation type="submission" date="2015-10" db="EMBL/GenBank/DDBJ databases">
        <title>Draft genome sequence of Salegentibacter salinarum KCTC 12975.</title>
        <authorList>
            <person name="Lin W."/>
            <person name="Zheng Q."/>
        </authorList>
    </citation>
    <scope>NUCLEOTIDE SEQUENCE [LARGE SCALE GENOMIC DNA]</scope>
    <source>
        <strain evidence="3 5">KCTC 12974</strain>
    </source>
</reference>
<dbReference type="InterPro" id="IPR035093">
    <property type="entry name" value="RelE/ParE_toxin_dom_sf"/>
</dbReference>
<keyword evidence="4" id="KW-1185">Reference proteome</keyword>
<dbReference type="Proteomes" id="UP000232533">
    <property type="component" value="Unassembled WGS sequence"/>
</dbReference>
<evidence type="ECO:0000256" key="1">
    <source>
        <dbReference type="ARBA" id="ARBA00022649"/>
    </source>
</evidence>
<dbReference type="Gene3D" id="3.30.2310.20">
    <property type="entry name" value="RelE-like"/>
    <property type="match status" value="1"/>
</dbReference>
<accession>A0A2N0TZC8</accession>
<dbReference type="EMBL" id="MJBR01000008">
    <property type="protein sequence ID" value="OEY73290.1"/>
    <property type="molecule type" value="Genomic_DNA"/>
</dbReference>
<sequence length="100" mass="11967">MPRKVIITKTAEKKLIKLFDYLRENWSKKVKDEFLRKLDHNLKIIKIHPEIFPESQDKPGLHRAVITKQTTIFYRYNSSEIKIVTVFDTRQNPNSLKKDL</sequence>
<comment type="caution">
    <text evidence="3">The sequence shown here is derived from an EMBL/GenBank/DDBJ whole genome shotgun (WGS) entry which is preliminary data.</text>
</comment>
<reference evidence="2 4" key="2">
    <citation type="submission" date="2016-09" db="EMBL/GenBank/DDBJ databases">
        <title>Genome Sequence of Salegentibacter salarius,Isolated from a Marine Solar Saltern of the Yellow Sea in South Korea.</title>
        <authorList>
            <person name="Zheng Q."/>
            <person name="Liu Y."/>
        </authorList>
    </citation>
    <scope>NUCLEOTIDE SEQUENCE [LARGE SCALE GENOMIC DNA]</scope>
    <source>
        <strain evidence="2 4">KCTC 12974</strain>
    </source>
</reference>
<organism evidence="3 5">
    <name type="scientific">Salegentibacter salarius</name>
    <dbReference type="NCBI Taxonomy" id="435906"/>
    <lineage>
        <taxon>Bacteria</taxon>
        <taxon>Pseudomonadati</taxon>
        <taxon>Bacteroidota</taxon>
        <taxon>Flavobacteriia</taxon>
        <taxon>Flavobacteriales</taxon>
        <taxon>Flavobacteriaceae</taxon>
        <taxon>Salegentibacter</taxon>
    </lineage>
</organism>
<dbReference type="RefSeq" id="WP_070053454.1">
    <property type="nucleotide sequence ID" value="NZ_FVZF01000016.1"/>
</dbReference>
<dbReference type="EMBL" id="LKTR01000010">
    <property type="protein sequence ID" value="PKD20110.1"/>
    <property type="molecule type" value="Genomic_DNA"/>
</dbReference>
<proteinExistence type="predicted"/>
<dbReference type="InterPro" id="IPR007712">
    <property type="entry name" value="RelE/ParE_toxin"/>
</dbReference>
<evidence type="ECO:0000313" key="3">
    <source>
        <dbReference type="EMBL" id="PKD20110.1"/>
    </source>
</evidence>
<protein>
    <submittedName>
        <fullName evidence="3">Plasmid stabilization protein</fullName>
    </submittedName>
</protein>
<dbReference type="Proteomes" id="UP000176009">
    <property type="component" value="Unassembled WGS sequence"/>
</dbReference>
<evidence type="ECO:0000313" key="4">
    <source>
        <dbReference type="Proteomes" id="UP000176009"/>
    </source>
</evidence>